<gene>
    <name evidence="4" type="ORF">BCR33DRAFT_343227</name>
</gene>
<dbReference type="InterPro" id="IPR028119">
    <property type="entry name" value="Snapin/Pallidin/Snn1"/>
</dbReference>
<name>A0A1Y2C4L1_9FUNG</name>
<evidence type="ECO:0000313" key="5">
    <source>
        <dbReference type="Proteomes" id="UP000193642"/>
    </source>
</evidence>
<proteinExistence type="inferred from homology"/>
<evidence type="ECO:0000256" key="3">
    <source>
        <dbReference type="ARBA" id="ARBA00033330"/>
    </source>
</evidence>
<dbReference type="InterPro" id="IPR017246">
    <property type="entry name" value="Snapin"/>
</dbReference>
<keyword evidence="2" id="KW-0175">Coiled coil</keyword>
<comment type="similarity">
    <text evidence="1">Belongs to the SNAPIN family.</text>
</comment>
<dbReference type="PANTHER" id="PTHR31305:SF2">
    <property type="entry name" value="SNARE-ASSOCIATED PROTEIN SNAPIN"/>
    <property type="match status" value="1"/>
</dbReference>
<dbReference type="EMBL" id="MCGO01000032">
    <property type="protein sequence ID" value="ORY41265.1"/>
    <property type="molecule type" value="Genomic_DNA"/>
</dbReference>
<sequence>MVDFVETFTKEFTASLTRTIYELDIKVVAAQSSQVELIKEMDRLATELHSILAASNPPPIDATLQRLLVCRKKLLAVNVILKVCQERLVRVSGLLKK</sequence>
<comment type="caution">
    <text evidence="4">The sequence shown here is derived from an EMBL/GenBank/DDBJ whole genome shotgun (WGS) entry which is preliminary data.</text>
</comment>
<evidence type="ECO:0000313" key="4">
    <source>
        <dbReference type="EMBL" id="ORY41265.1"/>
    </source>
</evidence>
<organism evidence="4 5">
    <name type="scientific">Rhizoclosmatium globosum</name>
    <dbReference type="NCBI Taxonomy" id="329046"/>
    <lineage>
        <taxon>Eukaryota</taxon>
        <taxon>Fungi</taxon>
        <taxon>Fungi incertae sedis</taxon>
        <taxon>Chytridiomycota</taxon>
        <taxon>Chytridiomycota incertae sedis</taxon>
        <taxon>Chytridiomycetes</taxon>
        <taxon>Chytridiales</taxon>
        <taxon>Chytriomycetaceae</taxon>
        <taxon>Rhizoclosmatium</taxon>
    </lineage>
</organism>
<reference evidence="4 5" key="1">
    <citation type="submission" date="2016-07" db="EMBL/GenBank/DDBJ databases">
        <title>Pervasive Adenine N6-methylation of Active Genes in Fungi.</title>
        <authorList>
            <consortium name="DOE Joint Genome Institute"/>
            <person name="Mondo S.J."/>
            <person name="Dannebaum R.O."/>
            <person name="Kuo R.C."/>
            <person name="Labutti K."/>
            <person name="Haridas S."/>
            <person name="Kuo A."/>
            <person name="Salamov A."/>
            <person name="Ahrendt S.R."/>
            <person name="Lipzen A."/>
            <person name="Sullivan W."/>
            <person name="Andreopoulos W.B."/>
            <person name="Clum A."/>
            <person name="Lindquist E."/>
            <person name="Daum C."/>
            <person name="Ramamoorthy G.K."/>
            <person name="Gryganskyi A."/>
            <person name="Culley D."/>
            <person name="Magnuson J.K."/>
            <person name="James T.Y."/>
            <person name="O'Malley M.A."/>
            <person name="Stajich J.E."/>
            <person name="Spatafora J.W."/>
            <person name="Visel A."/>
            <person name="Grigoriev I.V."/>
        </authorList>
    </citation>
    <scope>NUCLEOTIDE SEQUENCE [LARGE SCALE GENOMIC DNA]</scope>
    <source>
        <strain evidence="4 5">JEL800</strain>
    </source>
</reference>
<protein>
    <recommendedName>
        <fullName evidence="3">Biogenesis of lysosome-related organelles complex 1 subunit 7</fullName>
    </recommendedName>
</protein>
<dbReference type="GO" id="GO:0031083">
    <property type="term" value="C:BLOC-1 complex"/>
    <property type="evidence" value="ECO:0007669"/>
    <property type="project" value="InterPro"/>
</dbReference>
<dbReference type="PANTHER" id="PTHR31305">
    <property type="entry name" value="SNARE-ASSOCIATED PROTEIN SNAPIN"/>
    <property type="match status" value="1"/>
</dbReference>
<dbReference type="GO" id="GO:0099078">
    <property type="term" value="C:BORC complex"/>
    <property type="evidence" value="ECO:0007669"/>
    <property type="project" value="TreeGrafter"/>
</dbReference>
<evidence type="ECO:0000256" key="2">
    <source>
        <dbReference type="ARBA" id="ARBA00023054"/>
    </source>
</evidence>
<dbReference type="Pfam" id="PF14712">
    <property type="entry name" value="Snapin_Pallidin"/>
    <property type="match status" value="1"/>
</dbReference>
<dbReference type="GO" id="GO:0032418">
    <property type="term" value="P:lysosome localization"/>
    <property type="evidence" value="ECO:0007669"/>
    <property type="project" value="TreeGrafter"/>
</dbReference>
<dbReference type="OrthoDB" id="5399166at2759"/>
<dbReference type="AlphaFoldDB" id="A0A1Y2C4L1"/>
<dbReference type="GO" id="GO:0000149">
    <property type="term" value="F:SNARE binding"/>
    <property type="evidence" value="ECO:0007669"/>
    <property type="project" value="TreeGrafter"/>
</dbReference>
<evidence type="ECO:0000256" key="1">
    <source>
        <dbReference type="ARBA" id="ARBA00006111"/>
    </source>
</evidence>
<keyword evidence="5" id="KW-1185">Reference proteome</keyword>
<dbReference type="GO" id="GO:0006886">
    <property type="term" value="P:intracellular protein transport"/>
    <property type="evidence" value="ECO:0007669"/>
    <property type="project" value="InterPro"/>
</dbReference>
<accession>A0A1Y2C4L1</accession>
<dbReference type="Proteomes" id="UP000193642">
    <property type="component" value="Unassembled WGS sequence"/>
</dbReference>